<dbReference type="Proteomes" id="UP001054889">
    <property type="component" value="Unassembled WGS sequence"/>
</dbReference>
<dbReference type="PANTHER" id="PTHR33065:SF206">
    <property type="entry name" value="OS12G0619700 PROTEIN"/>
    <property type="match status" value="1"/>
</dbReference>
<dbReference type="Pfam" id="PF20241">
    <property type="entry name" value="DUF6598"/>
    <property type="match status" value="1"/>
</dbReference>
<evidence type="ECO:0000256" key="1">
    <source>
        <dbReference type="SAM" id="MobiDB-lite"/>
    </source>
</evidence>
<dbReference type="AlphaFoldDB" id="A0AAV5FPE4"/>
<evidence type="ECO:0000259" key="2">
    <source>
        <dbReference type="Pfam" id="PF20241"/>
    </source>
</evidence>
<keyword evidence="4" id="KW-1185">Reference proteome</keyword>
<protein>
    <recommendedName>
        <fullName evidence="2">DUF6598 domain-containing protein</fullName>
    </recommendedName>
</protein>
<feature type="domain" description="DUF6598" evidence="2">
    <location>
        <begin position="173"/>
        <end position="223"/>
    </location>
</feature>
<comment type="caution">
    <text evidence="3">The sequence shown here is derived from an EMBL/GenBank/DDBJ whole genome shotgun (WGS) entry which is preliminary data.</text>
</comment>
<dbReference type="PANTHER" id="PTHR33065">
    <property type="entry name" value="OS07G0486400 PROTEIN"/>
    <property type="match status" value="1"/>
</dbReference>
<reference evidence="3" key="2">
    <citation type="submission" date="2021-12" db="EMBL/GenBank/DDBJ databases">
        <title>Resequencing data analysis of finger millet.</title>
        <authorList>
            <person name="Hatakeyama M."/>
            <person name="Aluri S."/>
            <person name="Balachadran M.T."/>
            <person name="Sivarajan S.R."/>
            <person name="Poveda L."/>
            <person name="Shimizu-Inatsugi R."/>
            <person name="Schlapbach R."/>
            <person name="Sreeman S.M."/>
            <person name="Shimizu K.K."/>
        </authorList>
    </citation>
    <scope>NUCLEOTIDE SEQUENCE</scope>
</reference>
<dbReference type="EMBL" id="BQKI01000088">
    <property type="protein sequence ID" value="GJN36355.1"/>
    <property type="molecule type" value="Genomic_DNA"/>
</dbReference>
<accession>A0AAV5FPE4</accession>
<proteinExistence type="predicted"/>
<sequence>MSKREDCLDEAKKPLLLSRYYARLSALVEENTNRPPPVVNKEEEKEEEGEECPGLEPLFFDEAEEAVANDHERHKCREHEEEQRQKAHANAEDRIYNNNYDPIHFVYDPKLGRINYTRIHFVDLNTFDLDEESPLGPMRDTEAPIHVLHGTVCKEGSANSAGASQGRFVPCNSVNVFSVKIVSSDVGFPINVYGTVIARDSLDLKCVYLFDRHRDDCQLILSKIKGVRKHKDKQLSKGYVALDGVPRSSKDENEVERYDLDTMLSKVVLMCAVEKRAVEATIAIEELSSCCDVCGCRSEGEALARTGACKAKTTMKFTPRVNDRDEKEMACGFVKMRVKVAWSSIMSRLDLD</sequence>
<feature type="compositionally biased region" description="Acidic residues" evidence="1">
    <location>
        <begin position="44"/>
        <end position="53"/>
    </location>
</feature>
<organism evidence="3 4">
    <name type="scientific">Eleusine coracana subsp. coracana</name>
    <dbReference type="NCBI Taxonomy" id="191504"/>
    <lineage>
        <taxon>Eukaryota</taxon>
        <taxon>Viridiplantae</taxon>
        <taxon>Streptophyta</taxon>
        <taxon>Embryophyta</taxon>
        <taxon>Tracheophyta</taxon>
        <taxon>Spermatophyta</taxon>
        <taxon>Magnoliopsida</taxon>
        <taxon>Liliopsida</taxon>
        <taxon>Poales</taxon>
        <taxon>Poaceae</taxon>
        <taxon>PACMAD clade</taxon>
        <taxon>Chloridoideae</taxon>
        <taxon>Cynodonteae</taxon>
        <taxon>Eleusininae</taxon>
        <taxon>Eleusine</taxon>
    </lineage>
</organism>
<gene>
    <name evidence="3" type="primary">gb25204</name>
    <name evidence="3" type="ORF">PR202_gb25204</name>
</gene>
<evidence type="ECO:0000313" key="3">
    <source>
        <dbReference type="EMBL" id="GJN36355.1"/>
    </source>
</evidence>
<name>A0AAV5FPE4_ELECO</name>
<feature type="region of interest" description="Disordered" evidence="1">
    <location>
        <begin position="28"/>
        <end position="53"/>
    </location>
</feature>
<evidence type="ECO:0000313" key="4">
    <source>
        <dbReference type="Proteomes" id="UP001054889"/>
    </source>
</evidence>
<dbReference type="InterPro" id="IPR046533">
    <property type="entry name" value="DUF6598"/>
</dbReference>
<feature type="region of interest" description="Disordered" evidence="1">
    <location>
        <begin position="71"/>
        <end position="91"/>
    </location>
</feature>
<reference evidence="3" key="1">
    <citation type="journal article" date="2018" name="DNA Res.">
        <title>Multiple hybrid de novo genome assembly of finger millet, an orphan allotetraploid crop.</title>
        <authorList>
            <person name="Hatakeyama M."/>
            <person name="Aluri S."/>
            <person name="Balachadran M.T."/>
            <person name="Sivarajan S.R."/>
            <person name="Patrignani A."/>
            <person name="Gruter S."/>
            <person name="Poveda L."/>
            <person name="Shimizu-Inatsugi R."/>
            <person name="Baeten J."/>
            <person name="Francoijs K.J."/>
            <person name="Nataraja K.N."/>
            <person name="Reddy Y.A.N."/>
            <person name="Phadnis S."/>
            <person name="Ravikumar R.L."/>
            <person name="Schlapbach R."/>
            <person name="Sreeman S.M."/>
            <person name="Shimizu K.K."/>
        </authorList>
    </citation>
    <scope>NUCLEOTIDE SEQUENCE</scope>
</reference>